<evidence type="ECO:0000256" key="9">
    <source>
        <dbReference type="ARBA" id="ARBA00023180"/>
    </source>
</evidence>
<organism evidence="17 18">
    <name type="scientific">Crotalus adamanteus</name>
    <name type="common">Eastern diamondback rattlesnake</name>
    <dbReference type="NCBI Taxonomy" id="8729"/>
    <lineage>
        <taxon>Eukaryota</taxon>
        <taxon>Metazoa</taxon>
        <taxon>Chordata</taxon>
        <taxon>Craniata</taxon>
        <taxon>Vertebrata</taxon>
        <taxon>Euteleostomi</taxon>
        <taxon>Lepidosauria</taxon>
        <taxon>Squamata</taxon>
        <taxon>Bifurcata</taxon>
        <taxon>Unidentata</taxon>
        <taxon>Episquamata</taxon>
        <taxon>Toxicofera</taxon>
        <taxon>Serpentes</taxon>
        <taxon>Colubroidea</taxon>
        <taxon>Viperidae</taxon>
        <taxon>Crotalinae</taxon>
        <taxon>Crotalus</taxon>
    </lineage>
</organism>
<dbReference type="GO" id="GO:0005509">
    <property type="term" value="F:calcium ion binding"/>
    <property type="evidence" value="ECO:0007669"/>
    <property type="project" value="InterPro"/>
</dbReference>
<dbReference type="GO" id="GO:0045746">
    <property type="term" value="P:negative regulation of Notch signaling pathway"/>
    <property type="evidence" value="ECO:0007669"/>
    <property type="project" value="UniProtKB-ARBA"/>
</dbReference>
<dbReference type="InterPro" id="IPR013032">
    <property type="entry name" value="EGF-like_CS"/>
</dbReference>
<comment type="caution">
    <text evidence="13">Lacks conserved residue(s) required for the propagation of feature annotation.</text>
</comment>
<dbReference type="EMBL" id="JAOTOJ010000001">
    <property type="protein sequence ID" value="KAK9411875.1"/>
    <property type="molecule type" value="Genomic_DNA"/>
</dbReference>
<dbReference type="GO" id="GO:0032991">
    <property type="term" value="C:protein-containing complex"/>
    <property type="evidence" value="ECO:0007669"/>
    <property type="project" value="TreeGrafter"/>
</dbReference>
<dbReference type="CDD" id="cd00054">
    <property type="entry name" value="EGF_CA"/>
    <property type="match status" value="3"/>
</dbReference>
<evidence type="ECO:0000256" key="3">
    <source>
        <dbReference type="ARBA" id="ARBA00022692"/>
    </source>
</evidence>
<keyword evidence="5" id="KW-0677">Repeat</keyword>
<dbReference type="PROSITE" id="PS01186">
    <property type="entry name" value="EGF_2"/>
    <property type="match status" value="5"/>
</dbReference>
<dbReference type="InterPro" id="IPR001881">
    <property type="entry name" value="EGF-like_Ca-bd_dom"/>
</dbReference>
<dbReference type="PROSITE" id="PS00022">
    <property type="entry name" value="EGF_1"/>
    <property type="match status" value="6"/>
</dbReference>
<dbReference type="Pfam" id="PF12661">
    <property type="entry name" value="hEGF"/>
    <property type="match status" value="2"/>
</dbReference>
<dbReference type="PROSITE" id="PS01187">
    <property type="entry name" value="EGF_CA"/>
    <property type="match status" value="1"/>
</dbReference>
<feature type="domain" description="EGF-like" evidence="16">
    <location>
        <begin position="284"/>
        <end position="325"/>
    </location>
</feature>
<evidence type="ECO:0000259" key="16">
    <source>
        <dbReference type="PROSITE" id="PS50026"/>
    </source>
</evidence>
<dbReference type="InterPro" id="IPR051022">
    <property type="entry name" value="Notch_Cell-Fate_Det"/>
</dbReference>
<feature type="domain" description="EGF-like" evidence="16">
    <location>
        <begin position="365"/>
        <end position="401"/>
    </location>
</feature>
<keyword evidence="3 15" id="KW-0812">Transmembrane</keyword>
<keyword evidence="9" id="KW-0325">Glycoprotein</keyword>
<feature type="disulfide bond" evidence="13">
    <location>
        <begin position="391"/>
        <end position="400"/>
    </location>
</feature>
<keyword evidence="6 15" id="KW-1133">Transmembrane helix</keyword>
<keyword evidence="2 13" id="KW-0245">EGF-like domain</keyword>
<comment type="subcellular location">
    <subcellularLocation>
        <location evidence="1">Membrane</location>
        <topology evidence="1">Single-pass type I membrane protein</topology>
    </subcellularLocation>
</comment>
<dbReference type="Pfam" id="PF21700">
    <property type="entry name" value="EGF_DL_JAG"/>
    <property type="match status" value="1"/>
</dbReference>
<evidence type="ECO:0000256" key="12">
    <source>
        <dbReference type="ARBA" id="ARBA00078815"/>
    </source>
</evidence>
<evidence type="ECO:0000256" key="14">
    <source>
        <dbReference type="SAM" id="MobiDB-lite"/>
    </source>
</evidence>
<dbReference type="InterPro" id="IPR018097">
    <property type="entry name" value="EGF_Ca-bd_CS"/>
</dbReference>
<accession>A0AAW1CBW6</accession>
<dbReference type="AlphaFoldDB" id="A0AAW1CBW6"/>
<proteinExistence type="predicted"/>
<evidence type="ECO:0000256" key="13">
    <source>
        <dbReference type="PROSITE-ProRule" id="PRU00076"/>
    </source>
</evidence>
<evidence type="ECO:0000256" key="1">
    <source>
        <dbReference type="ARBA" id="ARBA00004479"/>
    </source>
</evidence>
<comment type="function">
    <text evidence="10">Regulates adipogenesis.</text>
</comment>
<keyword evidence="7 15" id="KW-0472">Membrane</keyword>
<feature type="disulfide bond" evidence="13">
    <location>
        <begin position="201"/>
        <end position="210"/>
    </location>
</feature>
<keyword evidence="4" id="KW-0732">Signal</keyword>
<dbReference type="PANTHER" id="PTHR24049">
    <property type="entry name" value="CRUMBS FAMILY MEMBER"/>
    <property type="match status" value="1"/>
</dbReference>
<feature type="disulfide bond" evidence="13">
    <location>
        <begin position="272"/>
        <end position="281"/>
    </location>
</feature>
<dbReference type="Gene3D" id="2.10.25.10">
    <property type="entry name" value="Laminin"/>
    <property type="match status" value="5"/>
</dbReference>
<dbReference type="SUPFAM" id="SSF57196">
    <property type="entry name" value="EGF/Laminin"/>
    <property type="match status" value="4"/>
</dbReference>
<feature type="domain" description="EGF-like" evidence="16">
    <location>
        <begin position="178"/>
        <end position="211"/>
    </location>
</feature>
<dbReference type="SMART" id="SM00181">
    <property type="entry name" value="EGF"/>
    <property type="match status" value="6"/>
</dbReference>
<evidence type="ECO:0000256" key="11">
    <source>
        <dbReference type="ARBA" id="ARBA00072388"/>
    </source>
</evidence>
<dbReference type="Proteomes" id="UP001474421">
    <property type="component" value="Unassembled WGS sequence"/>
</dbReference>
<dbReference type="InterPro" id="IPR000742">
    <property type="entry name" value="EGF"/>
</dbReference>
<keyword evidence="18" id="KW-1185">Reference proteome</keyword>
<sequence length="593" mass="64371">MEAGAVGEGSLGRGRRRLDGGWRRESSACALRRLGRRAPPLRTWKEQRWLWVWEGSAALPWGGALGKRLSERLVCQAAAGGARGAAGRGAQRRLPLPSVEAPFLGQRESVGEPSGSRAGRRKDEAMRSRGMIAEASGRGCGQRDCLGGATLIMLRSFCLQLMSLLWILAAHHHFIQVAGDDCSDHCNLAHGSCEKDGKCRCDPGWEGKYCEHCVRMPGCSHGTCHQPWQCICQSGWAGKFCDKDVHICEHQSPCKNGAECVYDRDGEYSCQCLEGFHGKDCELKTGPCEKAGFPCKNGALCHDNNGFASNYTCKCLAGFTGTHCETDVDDCLMRPCANGATCLDGINRFSCQCQDGFEGRFCTINIDDCVSQPCKNGAKCYDRINNFDCLCPKGFAGKTCQLLAPEATWITISQPDAKDHNRALGSTTSSYSWMTQSEPAKVIVTGKRITNYSEKSNDGGLLISVKEVVTQQDSGLSQSQLILVLVFGGVTIVLVLVTVLLLLKNWQRGRQRSQSPSQTARKLQDQECQVGMLSTILIEPRKTTELTKALSSFNRTSGVCARCACVSVRGNGHETLKQERGSVNEAGDGSVAA</sequence>
<evidence type="ECO:0000256" key="7">
    <source>
        <dbReference type="ARBA" id="ARBA00023136"/>
    </source>
</evidence>
<dbReference type="GO" id="GO:0045197">
    <property type="term" value="P:establishment or maintenance of epithelial cell apical/basal polarity"/>
    <property type="evidence" value="ECO:0007669"/>
    <property type="project" value="TreeGrafter"/>
</dbReference>
<dbReference type="FunFam" id="2.10.25.10:FF:000118">
    <property type="entry name" value="protein delta homolog 2"/>
    <property type="match status" value="2"/>
</dbReference>
<dbReference type="SMART" id="SM00179">
    <property type="entry name" value="EGF_CA"/>
    <property type="match status" value="4"/>
</dbReference>
<dbReference type="FunFam" id="2.10.25.10:FF:000018">
    <property type="entry name" value="Delta-like 1"/>
    <property type="match status" value="1"/>
</dbReference>
<feature type="disulfide bond" evidence="13">
    <location>
        <begin position="353"/>
        <end position="362"/>
    </location>
</feature>
<dbReference type="Pfam" id="PF00008">
    <property type="entry name" value="EGF"/>
    <property type="match status" value="3"/>
</dbReference>
<feature type="domain" description="EGF-like" evidence="16">
    <location>
        <begin position="244"/>
        <end position="282"/>
    </location>
</feature>
<protein>
    <recommendedName>
        <fullName evidence="11">Protein delta homolog 2</fullName>
    </recommendedName>
    <alternativeName>
        <fullName evidence="12">Epidermal growth factor-like protein 9</fullName>
    </alternativeName>
</protein>
<evidence type="ECO:0000256" key="5">
    <source>
        <dbReference type="ARBA" id="ARBA00022737"/>
    </source>
</evidence>
<evidence type="ECO:0000313" key="18">
    <source>
        <dbReference type="Proteomes" id="UP001474421"/>
    </source>
</evidence>
<name>A0AAW1CBW6_CROAD</name>
<evidence type="ECO:0000256" key="4">
    <source>
        <dbReference type="ARBA" id="ARBA00022729"/>
    </source>
</evidence>
<evidence type="ECO:0000313" key="17">
    <source>
        <dbReference type="EMBL" id="KAK9411875.1"/>
    </source>
</evidence>
<keyword evidence="8 13" id="KW-1015">Disulfide bond</keyword>
<dbReference type="PROSITE" id="PS00010">
    <property type="entry name" value="ASX_HYDROXYL"/>
    <property type="match status" value="2"/>
</dbReference>
<evidence type="ECO:0000256" key="6">
    <source>
        <dbReference type="ARBA" id="ARBA00022989"/>
    </source>
</evidence>
<gene>
    <name evidence="17" type="ORF">NXF25_003050</name>
</gene>
<reference evidence="17 18" key="1">
    <citation type="journal article" date="2024" name="Proc. Natl. Acad. Sci. U.S.A.">
        <title>The genetic regulatory architecture and epigenomic basis for age-related changes in rattlesnake venom.</title>
        <authorList>
            <person name="Hogan M.P."/>
            <person name="Holding M.L."/>
            <person name="Nystrom G.S."/>
            <person name="Colston T.J."/>
            <person name="Bartlett D.A."/>
            <person name="Mason A.J."/>
            <person name="Ellsworth S.A."/>
            <person name="Rautsaw R.M."/>
            <person name="Lawrence K.C."/>
            <person name="Strickland J.L."/>
            <person name="He B."/>
            <person name="Fraser P."/>
            <person name="Margres M.J."/>
            <person name="Gilbert D.M."/>
            <person name="Gibbs H.L."/>
            <person name="Parkinson C.L."/>
            <person name="Rokyta D.R."/>
        </authorList>
    </citation>
    <scope>NUCLEOTIDE SEQUENCE [LARGE SCALE GENOMIC DNA]</scope>
    <source>
        <strain evidence="17">DRR0105</strain>
    </source>
</reference>
<evidence type="ECO:0000256" key="2">
    <source>
        <dbReference type="ARBA" id="ARBA00022536"/>
    </source>
</evidence>
<dbReference type="PANTHER" id="PTHR24049:SF38">
    <property type="entry name" value="DELTA-LIKE PROTEIN"/>
    <property type="match status" value="1"/>
</dbReference>
<feature type="region of interest" description="Disordered" evidence="14">
    <location>
        <begin position="105"/>
        <end position="127"/>
    </location>
</feature>
<dbReference type="FunFam" id="2.10.25.10:FF:000607">
    <property type="entry name" value="Protein delta 2"/>
    <property type="match status" value="1"/>
</dbReference>
<evidence type="ECO:0000256" key="8">
    <source>
        <dbReference type="ARBA" id="ARBA00023157"/>
    </source>
</evidence>
<comment type="caution">
    <text evidence="17">The sequence shown here is derived from an EMBL/GenBank/DDBJ whole genome shotgun (WGS) entry which is preliminary data.</text>
</comment>
<feature type="transmembrane region" description="Helical" evidence="15">
    <location>
        <begin position="481"/>
        <end position="503"/>
    </location>
</feature>
<dbReference type="GO" id="GO:0005886">
    <property type="term" value="C:plasma membrane"/>
    <property type="evidence" value="ECO:0007669"/>
    <property type="project" value="TreeGrafter"/>
</dbReference>
<evidence type="ECO:0000256" key="10">
    <source>
        <dbReference type="ARBA" id="ARBA00060273"/>
    </source>
</evidence>
<dbReference type="FunFam" id="2.10.25.10:FF:000263">
    <property type="entry name" value="Protein delta homolog 2"/>
    <property type="match status" value="1"/>
</dbReference>
<dbReference type="PROSITE" id="PS50026">
    <property type="entry name" value="EGF_3"/>
    <property type="match status" value="5"/>
</dbReference>
<dbReference type="InterPro" id="IPR000152">
    <property type="entry name" value="EGF-type_Asp/Asn_hydroxyl_site"/>
</dbReference>
<evidence type="ECO:0000256" key="15">
    <source>
        <dbReference type="SAM" id="Phobius"/>
    </source>
</evidence>
<dbReference type="GO" id="GO:0007157">
    <property type="term" value="P:heterophilic cell-cell adhesion via plasma membrane cell adhesion molecules"/>
    <property type="evidence" value="ECO:0007669"/>
    <property type="project" value="TreeGrafter"/>
</dbReference>
<feature type="domain" description="EGF-like" evidence="16">
    <location>
        <begin position="327"/>
        <end position="363"/>
    </location>
</feature>
<feature type="disulfide bond" evidence="13">
    <location>
        <begin position="315"/>
        <end position="324"/>
    </location>
</feature>